<keyword evidence="4" id="KW-1185">Reference proteome</keyword>
<evidence type="ECO:0000256" key="1">
    <source>
        <dbReference type="SAM" id="MobiDB-lite"/>
    </source>
</evidence>
<evidence type="ECO:0000256" key="2">
    <source>
        <dbReference type="SAM" id="Phobius"/>
    </source>
</evidence>
<keyword evidence="2" id="KW-1133">Transmembrane helix</keyword>
<dbReference type="EMBL" id="MNCJ02000320">
    <property type="protein sequence ID" value="KAF5804759.1"/>
    <property type="molecule type" value="Genomic_DNA"/>
</dbReference>
<evidence type="ECO:0000313" key="3">
    <source>
        <dbReference type="EMBL" id="KAF5804759.1"/>
    </source>
</evidence>
<feature type="compositionally biased region" description="Polar residues" evidence="1">
    <location>
        <begin position="153"/>
        <end position="167"/>
    </location>
</feature>
<organism evidence="3 4">
    <name type="scientific">Helianthus annuus</name>
    <name type="common">Common sunflower</name>
    <dbReference type="NCBI Taxonomy" id="4232"/>
    <lineage>
        <taxon>Eukaryota</taxon>
        <taxon>Viridiplantae</taxon>
        <taxon>Streptophyta</taxon>
        <taxon>Embryophyta</taxon>
        <taxon>Tracheophyta</taxon>
        <taxon>Spermatophyta</taxon>
        <taxon>Magnoliopsida</taxon>
        <taxon>eudicotyledons</taxon>
        <taxon>Gunneridae</taxon>
        <taxon>Pentapetalae</taxon>
        <taxon>asterids</taxon>
        <taxon>campanulids</taxon>
        <taxon>Asterales</taxon>
        <taxon>Asteraceae</taxon>
        <taxon>Asteroideae</taxon>
        <taxon>Heliantheae alliance</taxon>
        <taxon>Heliantheae</taxon>
        <taxon>Helianthus</taxon>
    </lineage>
</organism>
<gene>
    <name evidence="3" type="ORF">HanXRQr2_Chr05g0200871</name>
</gene>
<dbReference type="Gramene" id="mRNA:HanXRQr2_Chr05g0200871">
    <property type="protein sequence ID" value="CDS:HanXRQr2_Chr05g0200871.1"/>
    <property type="gene ID" value="HanXRQr2_Chr05g0200871"/>
</dbReference>
<evidence type="ECO:0000313" key="4">
    <source>
        <dbReference type="Proteomes" id="UP000215914"/>
    </source>
</evidence>
<keyword evidence="2" id="KW-0812">Transmembrane</keyword>
<comment type="caution">
    <text evidence="3">The sequence shown here is derived from an EMBL/GenBank/DDBJ whole genome shotgun (WGS) entry which is preliminary data.</text>
</comment>
<reference evidence="3" key="2">
    <citation type="submission" date="2020-06" db="EMBL/GenBank/DDBJ databases">
        <title>Helianthus annuus Genome sequencing and assembly Release 2.</title>
        <authorList>
            <person name="Gouzy J."/>
            <person name="Langlade N."/>
            <person name="Munos S."/>
        </authorList>
    </citation>
    <scope>NUCLEOTIDE SEQUENCE</scope>
    <source>
        <tissue evidence="3">Leaves</tissue>
    </source>
</reference>
<dbReference type="AlphaFoldDB" id="A0A9K3IWY7"/>
<keyword evidence="2" id="KW-0472">Membrane</keyword>
<name>A0A9K3IWY7_HELAN</name>
<accession>A0A9K3IWY7</accession>
<reference evidence="3" key="1">
    <citation type="journal article" date="2017" name="Nature">
        <title>The sunflower genome provides insights into oil metabolism, flowering and Asterid evolution.</title>
        <authorList>
            <person name="Badouin H."/>
            <person name="Gouzy J."/>
            <person name="Grassa C.J."/>
            <person name="Murat F."/>
            <person name="Staton S.E."/>
            <person name="Cottret L."/>
            <person name="Lelandais-Briere C."/>
            <person name="Owens G.L."/>
            <person name="Carrere S."/>
            <person name="Mayjonade B."/>
            <person name="Legrand L."/>
            <person name="Gill N."/>
            <person name="Kane N.C."/>
            <person name="Bowers J.E."/>
            <person name="Hubner S."/>
            <person name="Bellec A."/>
            <person name="Berard A."/>
            <person name="Berges H."/>
            <person name="Blanchet N."/>
            <person name="Boniface M.C."/>
            <person name="Brunel D."/>
            <person name="Catrice O."/>
            <person name="Chaidir N."/>
            <person name="Claudel C."/>
            <person name="Donnadieu C."/>
            <person name="Faraut T."/>
            <person name="Fievet G."/>
            <person name="Helmstetter N."/>
            <person name="King M."/>
            <person name="Knapp S.J."/>
            <person name="Lai Z."/>
            <person name="Le Paslier M.C."/>
            <person name="Lippi Y."/>
            <person name="Lorenzon L."/>
            <person name="Mandel J.R."/>
            <person name="Marage G."/>
            <person name="Marchand G."/>
            <person name="Marquand E."/>
            <person name="Bret-Mestries E."/>
            <person name="Morien E."/>
            <person name="Nambeesan S."/>
            <person name="Nguyen T."/>
            <person name="Pegot-Espagnet P."/>
            <person name="Pouilly N."/>
            <person name="Raftis F."/>
            <person name="Sallet E."/>
            <person name="Schiex T."/>
            <person name="Thomas J."/>
            <person name="Vandecasteele C."/>
            <person name="Vares D."/>
            <person name="Vear F."/>
            <person name="Vautrin S."/>
            <person name="Crespi M."/>
            <person name="Mangin B."/>
            <person name="Burke J.M."/>
            <person name="Salse J."/>
            <person name="Munos S."/>
            <person name="Vincourt P."/>
            <person name="Rieseberg L.H."/>
            <person name="Langlade N.B."/>
        </authorList>
    </citation>
    <scope>NUCLEOTIDE SEQUENCE</scope>
    <source>
        <tissue evidence="3">Leaves</tissue>
    </source>
</reference>
<dbReference type="Proteomes" id="UP000215914">
    <property type="component" value="Unassembled WGS sequence"/>
</dbReference>
<feature type="compositionally biased region" description="Basic and acidic residues" evidence="1">
    <location>
        <begin position="169"/>
        <end position="189"/>
    </location>
</feature>
<protein>
    <submittedName>
        <fullName evidence="3">Uncharacterized protein</fullName>
    </submittedName>
</protein>
<feature type="region of interest" description="Disordered" evidence="1">
    <location>
        <begin position="121"/>
        <end position="206"/>
    </location>
</feature>
<feature type="transmembrane region" description="Helical" evidence="2">
    <location>
        <begin position="26"/>
        <end position="48"/>
    </location>
</feature>
<sequence length="248" mass="27223">MSLMWVPREPRAFPVYAYKGKGTFCLLFYVLFHSHFLFLTCFCFSAGYSLMNLFDTKFGGEMALALLPAGEPMWTARIRDNFLHPSFESIAAYGTVILGAPSVAKADLGKSPTREGTILLSSEQSTGSSHGLIHRLSRAGPQQRPVQNPEGAASSTPPVVDPVSTTAEPKQKEDEKEKVEKREPEKKSAEAPSGAQTRKHSSKVELLDYVIVSDSLSGLDTGIRRPAPDVDDQVTLTEMMAKKKKDPF</sequence>
<proteinExistence type="predicted"/>